<keyword evidence="1" id="KW-0678">Repressor</keyword>
<keyword evidence="2" id="KW-1277">Toxin-antitoxin system</keyword>
<evidence type="ECO:0000256" key="2">
    <source>
        <dbReference type="ARBA" id="ARBA00022649"/>
    </source>
</evidence>
<keyword evidence="3" id="KW-0805">Transcription regulation</keyword>
<evidence type="ECO:0000256" key="1">
    <source>
        <dbReference type="ARBA" id="ARBA00022491"/>
    </source>
</evidence>
<protein>
    <submittedName>
        <fullName evidence="7">DUF1778 domain-containing protein</fullName>
    </submittedName>
</protein>
<organism evidence="7 8">
    <name type="scientific">Marinobacterium aestuariivivens</name>
    <dbReference type="NCBI Taxonomy" id="1698799"/>
    <lineage>
        <taxon>Bacteria</taxon>
        <taxon>Pseudomonadati</taxon>
        <taxon>Pseudomonadota</taxon>
        <taxon>Gammaproteobacteria</taxon>
        <taxon>Oceanospirillales</taxon>
        <taxon>Oceanospirillaceae</taxon>
        <taxon>Marinobacterium</taxon>
    </lineage>
</organism>
<dbReference type="Proteomes" id="UP001596422">
    <property type="component" value="Unassembled WGS sequence"/>
</dbReference>
<evidence type="ECO:0000256" key="6">
    <source>
        <dbReference type="ARBA" id="ARBA00049988"/>
    </source>
</evidence>
<dbReference type="InterPro" id="IPR010985">
    <property type="entry name" value="Ribbon_hlx_hlx"/>
</dbReference>
<dbReference type="Pfam" id="PF08681">
    <property type="entry name" value="TacA1"/>
    <property type="match status" value="1"/>
</dbReference>
<proteinExistence type="inferred from homology"/>
<dbReference type="RefSeq" id="WP_379913300.1">
    <property type="nucleotide sequence ID" value="NZ_JBHSWE010000001.1"/>
</dbReference>
<dbReference type="PANTHER" id="PTHR35401:SF1">
    <property type="entry name" value="CYTOPLASMIC PROTEIN"/>
    <property type="match status" value="1"/>
</dbReference>
<reference evidence="8" key="1">
    <citation type="journal article" date="2019" name="Int. J. Syst. Evol. Microbiol.">
        <title>The Global Catalogue of Microorganisms (GCM) 10K type strain sequencing project: providing services to taxonomists for standard genome sequencing and annotation.</title>
        <authorList>
            <consortium name="The Broad Institute Genomics Platform"/>
            <consortium name="The Broad Institute Genome Sequencing Center for Infectious Disease"/>
            <person name="Wu L."/>
            <person name="Ma J."/>
        </authorList>
    </citation>
    <scope>NUCLEOTIDE SEQUENCE [LARGE SCALE GENOMIC DNA]</scope>
    <source>
        <strain evidence="8">NBRC 111756</strain>
    </source>
</reference>
<evidence type="ECO:0000256" key="3">
    <source>
        <dbReference type="ARBA" id="ARBA00023015"/>
    </source>
</evidence>
<keyword evidence="5" id="KW-0804">Transcription</keyword>
<dbReference type="SUPFAM" id="SSF47598">
    <property type="entry name" value="Ribbon-helix-helix"/>
    <property type="match status" value="1"/>
</dbReference>
<accession>A0ABW2A5T6</accession>
<gene>
    <name evidence="7" type="ORF">ACFQDL_24115</name>
</gene>
<keyword evidence="4" id="KW-0238">DNA-binding</keyword>
<dbReference type="InterPro" id="IPR014795">
    <property type="entry name" value="TacA_1-like"/>
</dbReference>
<sequence>MGAADRAPPLHRYAKIDGVQFDAQVRDPVGQVGRALDRGRVDAVLDHAAFENGALDDRLTGDTVFPGLRQSVFIERRTNPAPKKRETLNIRIKPEERNLIDRAARARGKNRTDFVLEAARMAAEETLLDQAIIAASPEAYAAFLARLDMPPQPNERLRKTMQTAAPGKKHDGYGARAFDLRSRCRGVRLRGKAWITGSSVVR</sequence>
<dbReference type="EMBL" id="JBHSWE010000001">
    <property type="protein sequence ID" value="MFC6672818.1"/>
    <property type="molecule type" value="Genomic_DNA"/>
</dbReference>
<comment type="caution">
    <text evidence="7">The sequence shown here is derived from an EMBL/GenBank/DDBJ whole genome shotgun (WGS) entry which is preliminary data.</text>
</comment>
<dbReference type="PANTHER" id="PTHR35401">
    <property type="entry name" value="COPG FAMILY HELIX-TURN-HELIX PROTEIN-RELATED-RELATED"/>
    <property type="match status" value="1"/>
</dbReference>
<evidence type="ECO:0000313" key="8">
    <source>
        <dbReference type="Proteomes" id="UP001596422"/>
    </source>
</evidence>
<comment type="similarity">
    <text evidence="6">Belongs to the TacA antitoxin family.</text>
</comment>
<name>A0ABW2A5T6_9GAMM</name>
<keyword evidence="8" id="KW-1185">Reference proteome</keyword>
<evidence type="ECO:0000256" key="4">
    <source>
        <dbReference type="ARBA" id="ARBA00023125"/>
    </source>
</evidence>
<evidence type="ECO:0000313" key="7">
    <source>
        <dbReference type="EMBL" id="MFC6672818.1"/>
    </source>
</evidence>
<evidence type="ECO:0000256" key="5">
    <source>
        <dbReference type="ARBA" id="ARBA00023163"/>
    </source>
</evidence>
<dbReference type="Gene3D" id="1.20.5.780">
    <property type="entry name" value="Single helix bin"/>
    <property type="match status" value="1"/>
</dbReference>